<dbReference type="Proteomes" id="UP001156882">
    <property type="component" value="Unassembled WGS sequence"/>
</dbReference>
<evidence type="ECO:0000313" key="9">
    <source>
        <dbReference type="Proteomes" id="UP001156882"/>
    </source>
</evidence>
<keyword evidence="5 6" id="KW-0472">Membrane</keyword>
<proteinExistence type="inferred from homology"/>
<reference evidence="9" key="1">
    <citation type="journal article" date="2019" name="Int. J. Syst. Evol. Microbiol.">
        <title>The Global Catalogue of Microorganisms (GCM) 10K type strain sequencing project: providing services to taxonomists for standard genome sequencing and annotation.</title>
        <authorList>
            <consortium name="The Broad Institute Genomics Platform"/>
            <consortium name="The Broad Institute Genome Sequencing Center for Infectious Disease"/>
            <person name="Wu L."/>
            <person name="Ma J."/>
        </authorList>
    </citation>
    <scope>NUCLEOTIDE SEQUENCE [LARGE SCALE GENOMIC DNA]</scope>
    <source>
        <strain evidence="9">NBRC 101365</strain>
    </source>
</reference>
<evidence type="ECO:0000256" key="1">
    <source>
        <dbReference type="ARBA" id="ARBA00004141"/>
    </source>
</evidence>
<feature type="transmembrane region" description="Helical" evidence="6">
    <location>
        <begin position="108"/>
        <end position="127"/>
    </location>
</feature>
<name>A0ABQ6CLY3_9HYPH</name>
<feature type="domain" description="GtrA/DPMS transmembrane" evidence="7">
    <location>
        <begin position="14"/>
        <end position="131"/>
    </location>
</feature>
<dbReference type="InterPro" id="IPR007267">
    <property type="entry name" value="GtrA_DPMS_TM"/>
</dbReference>
<dbReference type="PANTHER" id="PTHR38459:SF1">
    <property type="entry name" value="PROPHAGE BACTOPRENOL-LINKED GLUCOSE TRANSLOCASE HOMOLOG"/>
    <property type="match status" value="1"/>
</dbReference>
<evidence type="ECO:0000256" key="3">
    <source>
        <dbReference type="ARBA" id="ARBA00022692"/>
    </source>
</evidence>
<evidence type="ECO:0000256" key="4">
    <source>
        <dbReference type="ARBA" id="ARBA00022989"/>
    </source>
</evidence>
<dbReference type="PANTHER" id="PTHR38459">
    <property type="entry name" value="PROPHAGE BACTOPRENOL-LINKED GLUCOSE TRANSLOCASE HOMOLOG"/>
    <property type="match status" value="1"/>
</dbReference>
<evidence type="ECO:0000313" key="8">
    <source>
        <dbReference type="EMBL" id="GLS21189.1"/>
    </source>
</evidence>
<sequence length="136" mass="14042">MPAERSLKARLCLFALAGLGGFAVDAAILTALVHQGLNIDLARLISFACALVATWLINRSLAFSDRAGAPSLAEFAQYASASALAGLINLGVFAMLVALDGPFAGRPVLAAALATGVSMSVNFWSYLKIVFAPKAS</sequence>
<dbReference type="EMBL" id="BSPC01000045">
    <property type="protein sequence ID" value="GLS21189.1"/>
    <property type="molecule type" value="Genomic_DNA"/>
</dbReference>
<evidence type="ECO:0000259" key="7">
    <source>
        <dbReference type="Pfam" id="PF04138"/>
    </source>
</evidence>
<comment type="caution">
    <text evidence="8">The sequence shown here is derived from an EMBL/GenBank/DDBJ whole genome shotgun (WGS) entry which is preliminary data.</text>
</comment>
<evidence type="ECO:0000256" key="2">
    <source>
        <dbReference type="ARBA" id="ARBA00009399"/>
    </source>
</evidence>
<gene>
    <name evidence="8" type="ORF">GCM10007874_42060</name>
</gene>
<protein>
    <recommendedName>
        <fullName evidence="7">GtrA/DPMS transmembrane domain-containing protein</fullName>
    </recommendedName>
</protein>
<comment type="similarity">
    <text evidence="2">Belongs to the GtrA family.</text>
</comment>
<dbReference type="RefSeq" id="WP_284314243.1">
    <property type="nucleotide sequence ID" value="NZ_BSPC01000045.1"/>
</dbReference>
<organism evidence="8 9">
    <name type="scientific">Labrys miyagiensis</name>
    <dbReference type="NCBI Taxonomy" id="346912"/>
    <lineage>
        <taxon>Bacteria</taxon>
        <taxon>Pseudomonadati</taxon>
        <taxon>Pseudomonadota</taxon>
        <taxon>Alphaproteobacteria</taxon>
        <taxon>Hyphomicrobiales</taxon>
        <taxon>Xanthobacteraceae</taxon>
        <taxon>Labrys</taxon>
    </lineage>
</organism>
<comment type="subcellular location">
    <subcellularLocation>
        <location evidence="1">Membrane</location>
        <topology evidence="1">Multi-pass membrane protein</topology>
    </subcellularLocation>
</comment>
<keyword evidence="9" id="KW-1185">Reference proteome</keyword>
<evidence type="ECO:0000256" key="6">
    <source>
        <dbReference type="SAM" id="Phobius"/>
    </source>
</evidence>
<keyword evidence="3 6" id="KW-0812">Transmembrane</keyword>
<accession>A0ABQ6CLY3</accession>
<evidence type="ECO:0000256" key="5">
    <source>
        <dbReference type="ARBA" id="ARBA00023136"/>
    </source>
</evidence>
<keyword evidence="4 6" id="KW-1133">Transmembrane helix</keyword>
<feature type="transmembrane region" description="Helical" evidence="6">
    <location>
        <begin position="42"/>
        <end position="63"/>
    </location>
</feature>
<feature type="transmembrane region" description="Helical" evidence="6">
    <location>
        <begin position="75"/>
        <end position="96"/>
    </location>
</feature>
<dbReference type="Pfam" id="PF04138">
    <property type="entry name" value="GtrA_DPMS_TM"/>
    <property type="match status" value="1"/>
</dbReference>
<dbReference type="InterPro" id="IPR051401">
    <property type="entry name" value="GtrA_CellWall_Glycosyl"/>
</dbReference>